<dbReference type="PATRIC" id="fig|1203610.3.peg.2024"/>
<accession>A0A0F5JHQ6</accession>
<dbReference type="PANTHER" id="PTHR33295">
    <property type="entry name" value="ATPASE"/>
    <property type="match status" value="1"/>
</dbReference>
<dbReference type="InterPro" id="IPR027417">
    <property type="entry name" value="P-loop_NTPase"/>
</dbReference>
<dbReference type="EMBL" id="AQHW01000013">
    <property type="protein sequence ID" value="KKB57254.1"/>
    <property type="molecule type" value="Genomic_DNA"/>
</dbReference>
<dbReference type="Proteomes" id="UP000033035">
    <property type="component" value="Unassembled WGS sequence"/>
</dbReference>
<dbReference type="InterPro" id="IPR025420">
    <property type="entry name" value="DUF4143"/>
</dbReference>
<dbReference type="Pfam" id="PF13173">
    <property type="entry name" value="AAA_14"/>
    <property type="match status" value="1"/>
</dbReference>
<dbReference type="STRING" id="1203610.HMPREF1536_01975"/>
<protein>
    <recommendedName>
        <fullName evidence="5">AAA domain-containing protein</fullName>
    </recommendedName>
</protein>
<organism evidence="3 4">
    <name type="scientific">Parabacteroides gordonii MS-1 = DSM 23371</name>
    <dbReference type="NCBI Taxonomy" id="1203610"/>
    <lineage>
        <taxon>Bacteria</taxon>
        <taxon>Pseudomonadati</taxon>
        <taxon>Bacteroidota</taxon>
        <taxon>Bacteroidia</taxon>
        <taxon>Bacteroidales</taxon>
        <taxon>Tannerellaceae</taxon>
        <taxon>Parabacteroides</taxon>
    </lineage>
</organism>
<reference evidence="3 4" key="1">
    <citation type="submission" date="2013-04" db="EMBL/GenBank/DDBJ databases">
        <title>The Genome Sequence of Parabacteroides gordonii DSM 23371.</title>
        <authorList>
            <consortium name="The Broad Institute Genomics Platform"/>
            <person name="Earl A."/>
            <person name="Ward D."/>
            <person name="Feldgarden M."/>
            <person name="Gevers D."/>
            <person name="Martens E."/>
            <person name="Sakamoto M."/>
            <person name="Benno Y."/>
            <person name="Suzuki N."/>
            <person name="Matsunaga N."/>
            <person name="Koshihara K."/>
            <person name="Seki M."/>
            <person name="Komiya H."/>
            <person name="Walker B."/>
            <person name="Young S."/>
            <person name="Zeng Q."/>
            <person name="Gargeya S."/>
            <person name="Fitzgerald M."/>
            <person name="Haas B."/>
            <person name="Abouelleil A."/>
            <person name="Allen A.W."/>
            <person name="Alvarado L."/>
            <person name="Arachchi H.M."/>
            <person name="Berlin A.M."/>
            <person name="Chapman S.B."/>
            <person name="Gainer-Dewar J."/>
            <person name="Goldberg J."/>
            <person name="Griggs A."/>
            <person name="Gujja S."/>
            <person name="Hansen M."/>
            <person name="Howarth C."/>
            <person name="Imamovic A."/>
            <person name="Ireland A."/>
            <person name="Larimer J."/>
            <person name="McCowan C."/>
            <person name="Murphy C."/>
            <person name="Pearson M."/>
            <person name="Poon T.W."/>
            <person name="Priest M."/>
            <person name="Roberts A."/>
            <person name="Saif S."/>
            <person name="Shea T."/>
            <person name="Sisk P."/>
            <person name="Sykes S."/>
            <person name="Wortman J."/>
            <person name="Nusbaum C."/>
            <person name="Birren B."/>
        </authorList>
    </citation>
    <scope>NUCLEOTIDE SEQUENCE [LARGE SCALE GENOMIC DNA]</scope>
    <source>
        <strain evidence="3 4">MS-1</strain>
    </source>
</reference>
<evidence type="ECO:0000259" key="1">
    <source>
        <dbReference type="Pfam" id="PF13173"/>
    </source>
</evidence>
<dbReference type="PANTHER" id="PTHR33295:SF20">
    <property type="entry name" value="ATPASE"/>
    <property type="match status" value="1"/>
</dbReference>
<comment type="caution">
    <text evidence="3">The sequence shown here is derived from an EMBL/GenBank/DDBJ whole genome shotgun (WGS) entry which is preliminary data.</text>
</comment>
<dbReference type="Pfam" id="PF13635">
    <property type="entry name" value="DUF4143"/>
    <property type="match status" value="1"/>
</dbReference>
<dbReference type="InterPro" id="IPR041682">
    <property type="entry name" value="AAA_14"/>
</dbReference>
<feature type="domain" description="AAA" evidence="1">
    <location>
        <begin position="33"/>
        <end position="161"/>
    </location>
</feature>
<evidence type="ECO:0000313" key="4">
    <source>
        <dbReference type="Proteomes" id="UP000033035"/>
    </source>
</evidence>
<dbReference type="Gene3D" id="3.40.50.300">
    <property type="entry name" value="P-loop containing nucleotide triphosphate hydrolases"/>
    <property type="match status" value="1"/>
</dbReference>
<dbReference type="HOGENOM" id="CLU_041527_1_1_10"/>
<dbReference type="SUPFAM" id="SSF52540">
    <property type="entry name" value="P-loop containing nucleoside triphosphate hydrolases"/>
    <property type="match status" value="1"/>
</dbReference>
<evidence type="ECO:0008006" key="5">
    <source>
        <dbReference type="Google" id="ProtNLM"/>
    </source>
</evidence>
<evidence type="ECO:0000259" key="2">
    <source>
        <dbReference type="Pfam" id="PF13635"/>
    </source>
</evidence>
<proteinExistence type="predicted"/>
<feature type="domain" description="DUF4143" evidence="2">
    <location>
        <begin position="209"/>
        <end position="356"/>
    </location>
</feature>
<name>A0A0F5JHQ6_9BACT</name>
<evidence type="ECO:0000313" key="3">
    <source>
        <dbReference type="EMBL" id="KKB57254.1"/>
    </source>
</evidence>
<dbReference type="AlphaFoldDB" id="A0A0F5JHQ6"/>
<gene>
    <name evidence="3" type="ORF">HMPREF1536_01975</name>
</gene>
<sequence>MLRLSSITYKIMKIIERPVYSKRIKPFIGKGIIKVLTGQRRVGKSYIMMQLMEDIRKENVDANIIYINMEHEEFRMIHNEDDLFAYLKDKIIEGGDNYLFIDEIQDIEGFEHVLRSLQAKESCDIFCTGSNARMLSGELSTFLSGRYIEFHIHSLSYTEFLVFHQLPDNNQSLLLYLTYGGMPYLSKLALTDELAFEYLRNVYATILLKDVVKREGIRNVDFLETLALYAADNVGNLFSANNISKYLKSQRVDISTTQVINYLKALGNAYLINKVGRVDVNGLKKFEIGDKYFFEDLGLRNCRLGFNLQRDIHKLLENAVYLHLSFLQYEIYVGQKDNQEIDFVALKQGKKVYIQVTYLIPDEKTREREFGNLMAIQDNYPKYVVSLDEFNRGSDVEGIMHLHLSDFLKKELL</sequence>
<keyword evidence="4" id="KW-1185">Reference proteome</keyword>